<dbReference type="Proteomes" id="UP001265746">
    <property type="component" value="Unassembled WGS sequence"/>
</dbReference>
<evidence type="ECO:0000259" key="2">
    <source>
        <dbReference type="SMART" id="SM00955"/>
    </source>
</evidence>
<accession>A0AAD9W5Y5</accession>
<dbReference type="AlphaFoldDB" id="A0AAD9W5Y5"/>
<protein>
    <recommendedName>
        <fullName evidence="2">RNB domain-containing protein</fullName>
    </recommendedName>
</protein>
<comment type="caution">
    <text evidence="3">The sequence shown here is derived from an EMBL/GenBank/DDBJ whole genome shotgun (WGS) entry which is preliminary data.</text>
</comment>
<dbReference type="GO" id="GO:0006402">
    <property type="term" value="P:mRNA catabolic process"/>
    <property type="evidence" value="ECO:0007669"/>
    <property type="project" value="TreeGrafter"/>
</dbReference>
<reference evidence="3" key="1">
    <citation type="submission" date="2023-06" db="EMBL/GenBank/DDBJ databases">
        <authorList>
            <person name="Noh H."/>
        </authorList>
    </citation>
    <scope>NUCLEOTIDE SEQUENCE</scope>
    <source>
        <strain evidence="3">DUCC20226</strain>
    </source>
</reference>
<evidence type="ECO:0000313" key="3">
    <source>
        <dbReference type="EMBL" id="KAK2611124.1"/>
    </source>
</evidence>
<proteinExistence type="predicted"/>
<dbReference type="Pfam" id="PF23214">
    <property type="entry name" value="SH3_CYT4"/>
    <property type="match status" value="1"/>
</dbReference>
<dbReference type="InterPro" id="IPR056625">
    <property type="entry name" value="SH3_CYT4"/>
</dbReference>
<dbReference type="Pfam" id="PF25522">
    <property type="entry name" value="OB_cyt-4"/>
    <property type="match status" value="1"/>
</dbReference>
<gene>
    <name evidence="3" type="ORF">N8I77_004500</name>
</gene>
<feature type="domain" description="RNB" evidence="2">
    <location>
        <begin position="524"/>
        <end position="879"/>
    </location>
</feature>
<dbReference type="GO" id="GO:0000932">
    <property type="term" value="C:P-body"/>
    <property type="evidence" value="ECO:0007669"/>
    <property type="project" value="TreeGrafter"/>
</dbReference>
<dbReference type="SMART" id="SM00955">
    <property type="entry name" value="RNB"/>
    <property type="match status" value="1"/>
</dbReference>
<organism evidence="3 4">
    <name type="scientific">Phomopsis amygdali</name>
    <name type="common">Fusicoccum amygdali</name>
    <dbReference type="NCBI Taxonomy" id="1214568"/>
    <lineage>
        <taxon>Eukaryota</taxon>
        <taxon>Fungi</taxon>
        <taxon>Dikarya</taxon>
        <taxon>Ascomycota</taxon>
        <taxon>Pezizomycotina</taxon>
        <taxon>Sordariomycetes</taxon>
        <taxon>Sordariomycetidae</taxon>
        <taxon>Diaporthales</taxon>
        <taxon>Diaporthaceae</taxon>
        <taxon>Diaporthe</taxon>
    </lineage>
</organism>
<dbReference type="InterPro" id="IPR056624">
    <property type="entry name" value="WH_CYT4"/>
</dbReference>
<name>A0AAD9W5Y5_PHOAM</name>
<evidence type="ECO:0000256" key="1">
    <source>
        <dbReference type="SAM" id="MobiDB-lite"/>
    </source>
</evidence>
<keyword evidence="4" id="KW-1185">Reference proteome</keyword>
<dbReference type="GO" id="GO:0000175">
    <property type="term" value="F:3'-5'-RNA exonuclease activity"/>
    <property type="evidence" value="ECO:0007669"/>
    <property type="project" value="TreeGrafter"/>
</dbReference>
<dbReference type="EMBL" id="JAUJFL010000002">
    <property type="protein sequence ID" value="KAK2611124.1"/>
    <property type="molecule type" value="Genomic_DNA"/>
</dbReference>
<dbReference type="SUPFAM" id="SSF50249">
    <property type="entry name" value="Nucleic acid-binding proteins"/>
    <property type="match status" value="1"/>
</dbReference>
<sequence length="1034" mass="116392">MRIPAAGPYVCWRCLSRGFNPGPSPNRAAGLAKRSLRGNVLRSHVASIASPRAFATVQETPTTSSKDGFVPNIRRRLQKWETENDVPAPMGVHVDDGGPGRPLNLLTRARHLDELGLDKEELLDVDQPPSDTDAFLELLPPPSEFRAGDLIELREDGGNMTLLAICLGNIHGIYHFYTATGRWVPIPNISTRFVVRNFVSQEILQPVIDKLPNDALPWETVKAMKDLKMGPDRKSGGPLLRKMHKFQQETEDVLQRFATRFESAHEILASGSDRYLTLNEIAIRLVLHGKSGRGGRHIPWHTLFAVYRTISSNDVGFRLVGALGPTSNTVYEVTPPEDVTLINNMQTLIRLFTDLPGKFGTSLSALKPSQLNQSQLGRFILKAREAIDQSRRHREWTPHGALGPEKKPRPAPSTKWTDVDLSILHFMNLWVGYDQFSLTSSFHWIGSTILRALGKYKDSEYLSTSTGWTFLQEVGYVSPWEIHARYTQRVPGVTVSRERGFERMQLGRDGVSTYLTADPFVGKRKEWTDHRIFAIDSKDTVDIDDAVSIEKTDKPEEHWIHIHVADPASRIRRESPLGERAQLLPLNLYLSGHQSNIWGVRNEVQELFSLGPNKPCLTFSGRVNNDGELLEYTVTPGKLNDFIYMTPDQVNQAVGFEDFRRPPSWSTTKSFKVGGSPPEKPENRKIVTASELREDDLDSLKTLHRLAGAIGKRRLAKGSVPVFPLRTDAKASFDGTSIHEVPPGLMTCNGDPSISISWGLGGEAPLVTNTMVLAGEIAARWCADRKIPIPYIKQSKAEKNSELLKAYTDKVYYPLLLSGQQPSPEQFRQFRDLVGPDEMSTQPGSSFIMGLDAYAKVTSPLRRYSDLLAHWQIEHALLQEMETGKVAVEKLPFSEKELERDVFPWLLLRQRIIRRLGNVEGSHAYMHQALFRAWKYPSKDDSRLPETFRFTVKHTGLRHNMSFSGWLDWFGLDAYMVQDGLGNIGVKVADIKRDEVFEVKLKDINVHLGQVFVQVVRRISTQERSEVTPSSTQG</sequence>
<dbReference type="InterPro" id="IPR012340">
    <property type="entry name" value="NA-bd_OB-fold"/>
</dbReference>
<dbReference type="GO" id="GO:0003723">
    <property type="term" value="F:RNA binding"/>
    <property type="evidence" value="ECO:0007669"/>
    <property type="project" value="InterPro"/>
</dbReference>
<feature type="region of interest" description="Disordered" evidence="1">
    <location>
        <begin position="393"/>
        <end position="413"/>
    </location>
</feature>
<dbReference type="PANTHER" id="PTHR23355">
    <property type="entry name" value="RIBONUCLEASE"/>
    <property type="match status" value="1"/>
</dbReference>
<dbReference type="InterPro" id="IPR050180">
    <property type="entry name" value="RNR_Ribonuclease"/>
</dbReference>
<dbReference type="InterPro" id="IPR057912">
    <property type="entry name" value="OB_CYT4_C"/>
</dbReference>
<dbReference type="Pfam" id="PF00773">
    <property type="entry name" value="RNB"/>
    <property type="match status" value="1"/>
</dbReference>
<dbReference type="Pfam" id="PF23216">
    <property type="entry name" value="WHD_CYT4"/>
    <property type="match status" value="1"/>
</dbReference>
<dbReference type="PANTHER" id="PTHR23355:SF65">
    <property type="entry name" value="EXORIBONUCLEASE CYT-4, PUTATIVE (AFU_ORTHOLOGUE AFUA_7G01550)-RELATED"/>
    <property type="match status" value="1"/>
</dbReference>
<dbReference type="InterPro" id="IPR001900">
    <property type="entry name" value="RNase_II/R"/>
</dbReference>
<evidence type="ECO:0000313" key="4">
    <source>
        <dbReference type="Proteomes" id="UP001265746"/>
    </source>
</evidence>